<sequence length="212" mass="23958">MSTIGELKGGCDQYNSEDKRKKSKVKKMAEDAFDKHHHKIPEDFPRHLHQHSPRSKSAHRAYRSTKPHCSPSPPHRKDRHRSKNRNKDRYRESSAHYVGNMREAFNSIKPEAGSAQTSLSPSPPLRRKESTRDRSDRRARGYDGADDEELIVHSTETADDNAGEILKPYEISEPESPKLRSARTPPLHHQSDMRGGSGGAGYMPPTPPSTVH</sequence>
<feature type="compositionally biased region" description="Basic residues" evidence="1">
    <location>
        <begin position="47"/>
        <end position="66"/>
    </location>
</feature>
<evidence type="ECO:0000313" key="3">
    <source>
        <dbReference type="Proteomes" id="UP000664132"/>
    </source>
</evidence>
<reference evidence="2" key="1">
    <citation type="submission" date="2021-02" db="EMBL/GenBank/DDBJ databases">
        <title>Genome sequence Cadophora malorum strain M34.</title>
        <authorList>
            <person name="Stefanovic E."/>
            <person name="Vu D."/>
            <person name="Scully C."/>
            <person name="Dijksterhuis J."/>
            <person name="Roader J."/>
            <person name="Houbraken J."/>
        </authorList>
    </citation>
    <scope>NUCLEOTIDE SEQUENCE</scope>
    <source>
        <strain evidence="2">M34</strain>
    </source>
</reference>
<evidence type="ECO:0000313" key="2">
    <source>
        <dbReference type="EMBL" id="KAG4422720.1"/>
    </source>
</evidence>
<name>A0A8H8BSK4_9HELO</name>
<dbReference type="OrthoDB" id="3565156at2759"/>
<feature type="compositionally biased region" description="Basic and acidic residues" evidence="1">
    <location>
        <begin position="85"/>
        <end position="94"/>
    </location>
</feature>
<accession>A0A8H8BSK4</accession>
<organism evidence="2 3">
    <name type="scientific">Cadophora malorum</name>
    <dbReference type="NCBI Taxonomy" id="108018"/>
    <lineage>
        <taxon>Eukaryota</taxon>
        <taxon>Fungi</taxon>
        <taxon>Dikarya</taxon>
        <taxon>Ascomycota</taxon>
        <taxon>Pezizomycotina</taxon>
        <taxon>Leotiomycetes</taxon>
        <taxon>Helotiales</taxon>
        <taxon>Ploettnerulaceae</taxon>
        <taxon>Cadophora</taxon>
    </lineage>
</organism>
<keyword evidence="3" id="KW-1185">Reference proteome</keyword>
<comment type="caution">
    <text evidence="2">The sequence shown here is derived from an EMBL/GenBank/DDBJ whole genome shotgun (WGS) entry which is preliminary data.</text>
</comment>
<feature type="compositionally biased region" description="Basic and acidic residues" evidence="1">
    <location>
        <begin position="126"/>
        <end position="143"/>
    </location>
</feature>
<feature type="region of interest" description="Disordered" evidence="1">
    <location>
        <begin position="1"/>
        <end position="212"/>
    </location>
</feature>
<dbReference type="Proteomes" id="UP000664132">
    <property type="component" value="Unassembled WGS sequence"/>
</dbReference>
<evidence type="ECO:0000256" key="1">
    <source>
        <dbReference type="SAM" id="MobiDB-lite"/>
    </source>
</evidence>
<proteinExistence type="predicted"/>
<gene>
    <name evidence="2" type="ORF">IFR04_004198</name>
</gene>
<protein>
    <submittedName>
        <fullName evidence="2">Uncharacterized protein</fullName>
    </submittedName>
</protein>
<dbReference type="EMBL" id="JAFJYH010000045">
    <property type="protein sequence ID" value="KAG4422720.1"/>
    <property type="molecule type" value="Genomic_DNA"/>
</dbReference>
<dbReference type="AlphaFoldDB" id="A0A8H8BSK4"/>
<feature type="compositionally biased region" description="Basic residues" evidence="1">
    <location>
        <begin position="74"/>
        <end position="84"/>
    </location>
</feature>
<feature type="compositionally biased region" description="Basic and acidic residues" evidence="1">
    <location>
        <begin position="27"/>
        <end position="46"/>
    </location>
</feature>